<dbReference type="EC" id="3.1.11.1" evidence="3"/>
<evidence type="ECO:0000313" key="4">
    <source>
        <dbReference type="Proteomes" id="UP000000442"/>
    </source>
</evidence>
<dbReference type="RefSeq" id="WP_015904890.1">
    <property type="nucleotide sequence ID" value="NC_012108.1"/>
</dbReference>
<dbReference type="eggNOG" id="COG2925">
    <property type="taxonomic scope" value="Bacteria"/>
</dbReference>
<dbReference type="Proteomes" id="UP000000442">
    <property type="component" value="Chromosome"/>
</dbReference>
<dbReference type="GO" id="GO:0045004">
    <property type="term" value="P:DNA replication proofreading"/>
    <property type="evidence" value="ECO:0007669"/>
    <property type="project" value="TreeGrafter"/>
</dbReference>
<dbReference type="STRING" id="177437.HRM2_30450"/>
<accession>C0QKN8</accession>
<name>C0QKN8_DESAH</name>
<dbReference type="InterPro" id="IPR013520">
    <property type="entry name" value="Ribonucl_H"/>
</dbReference>
<gene>
    <name evidence="3" type="primary">sbcB</name>
    <name evidence="3" type="ordered locus">HRM2_30450</name>
</gene>
<proteinExistence type="predicted"/>
<feature type="domain" description="ExoI SH3-like" evidence="1">
    <location>
        <begin position="192"/>
        <end position="337"/>
    </location>
</feature>
<sequence>MKTFLFYDIETSGLNPAFDQILTFAAIRTDLELREIDRTSIVISLRNDIVPSPGAFITHRLTPEDLKDGLCEYQGVALIHRLLNTPDTISIGYNSLGFDDEFLRFAFYRNLLDPYTHQYANDCARMDLLPIATLYRIFKPDGIHWPVIDDKASMRLELISEKNNLVQSGRAHDAMTDVEATLALARRLSGQKRMWNYCLDFFDKKNDQARLDAVDEVFQSIFGRHRLCIMVSVSFGSDLTYMAPVLSLGHSTPYANQSLWLRLDKELVLPFKPDSGDGPFVLRKRYGEAKIVLPSLDRFWNRLTPSQHQVCEKNIAMLKANQDEFQKLVIHHRSFKYPFVPDLDLDASLYQDGFFSSVEKKEMGVFHRAINNGEMGVCETLVSPRVKGLAQRIVLRNFYEQAAPEVRAGHDRYMVKIRGPLGDDPVKGYRNDLKFTCDMAAQELASVRSAQGLDADQKAILDWLDAHIKSM</sequence>
<dbReference type="PROSITE" id="PS51785">
    <property type="entry name" value="EXOI_C"/>
    <property type="match status" value="1"/>
</dbReference>
<evidence type="ECO:0000259" key="1">
    <source>
        <dbReference type="PROSITE" id="PS51784"/>
    </source>
</evidence>
<organism evidence="3 4">
    <name type="scientific">Desulforapulum autotrophicum (strain ATCC 43914 / DSM 3382 / VKM B-1955 / HRM2)</name>
    <name type="common">Desulfobacterium autotrophicum</name>
    <dbReference type="NCBI Taxonomy" id="177437"/>
    <lineage>
        <taxon>Bacteria</taxon>
        <taxon>Pseudomonadati</taxon>
        <taxon>Thermodesulfobacteriota</taxon>
        <taxon>Desulfobacteria</taxon>
        <taxon>Desulfobacterales</taxon>
        <taxon>Desulfobacteraceae</taxon>
        <taxon>Desulforapulum</taxon>
    </lineage>
</organism>
<reference evidence="3 4" key="1">
    <citation type="journal article" date="2009" name="Environ. Microbiol.">
        <title>Genome sequence of Desulfobacterium autotrophicum HRM2, a marine sulfate reducer oxidizing organic carbon completely to carbon dioxide.</title>
        <authorList>
            <person name="Strittmatter A.W."/>
            <person name="Liesegang H."/>
            <person name="Rabus R."/>
            <person name="Decker I."/>
            <person name="Amann J."/>
            <person name="Andres S."/>
            <person name="Henne A."/>
            <person name="Fricke W.F."/>
            <person name="Martinez-Arias R."/>
            <person name="Bartels D."/>
            <person name="Goesmann A."/>
            <person name="Krause L."/>
            <person name="Puehler A."/>
            <person name="Klenk H.P."/>
            <person name="Richter M."/>
            <person name="Schuler M."/>
            <person name="Gloeckner F.O."/>
            <person name="Meyerdierks A."/>
            <person name="Gottschalk G."/>
            <person name="Amann R."/>
        </authorList>
    </citation>
    <scope>NUCLEOTIDE SEQUENCE [LARGE SCALE GENOMIC DNA]</scope>
    <source>
        <strain evidence="4">ATCC 43914 / DSM 3382 / HRM2</strain>
    </source>
</reference>
<dbReference type="GO" id="GO:0005829">
    <property type="term" value="C:cytosol"/>
    <property type="evidence" value="ECO:0007669"/>
    <property type="project" value="TreeGrafter"/>
</dbReference>
<dbReference type="OrthoDB" id="9763470at2"/>
<feature type="domain" description="ExoI C-terminal" evidence="2">
    <location>
        <begin position="341"/>
        <end position="471"/>
    </location>
</feature>
<dbReference type="Gene3D" id="3.30.420.10">
    <property type="entry name" value="Ribonuclease H-like superfamily/Ribonuclease H"/>
    <property type="match status" value="1"/>
</dbReference>
<evidence type="ECO:0000259" key="2">
    <source>
        <dbReference type="PROSITE" id="PS51785"/>
    </source>
</evidence>
<dbReference type="HOGENOM" id="CLU_043508_1_0_7"/>
<dbReference type="GO" id="GO:0046872">
    <property type="term" value="F:metal ion binding"/>
    <property type="evidence" value="ECO:0007669"/>
    <property type="project" value="UniProtKB-KW"/>
</dbReference>
<evidence type="ECO:0000313" key="3">
    <source>
        <dbReference type="EMBL" id="ACN16128.1"/>
    </source>
</evidence>
<dbReference type="PANTHER" id="PTHR30231:SF41">
    <property type="entry name" value="DNA POLYMERASE III SUBUNIT EPSILON"/>
    <property type="match status" value="1"/>
</dbReference>
<dbReference type="InterPro" id="IPR012337">
    <property type="entry name" value="RNaseH-like_sf"/>
</dbReference>
<keyword evidence="4" id="KW-1185">Reference proteome</keyword>
<dbReference type="GO" id="GO:0003677">
    <property type="term" value="F:DNA binding"/>
    <property type="evidence" value="ECO:0007669"/>
    <property type="project" value="UniProtKB-KW"/>
</dbReference>
<dbReference type="KEGG" id="dat:HRM2_30450"/>
<protein>
    <submittedName>
        <fullName evidence="3">SbcB</fullName>
        <ecNumber evidence="3">3.1.11.1</ecNumber>
    </submittedName>
</protein>
<dbReference type="InterPro" id="IPR058561">
    <property type="entry name" value="Exonuc_1_C"/>
</dbReference>
<dbReference type="Pfam" id="PF00929">
    <property type="entry name" value="RNase_T"/>
    <property type="match status" value="1"/>
</dbReference>
<dbReference type="InterPro" id="IPR034747">
    <property type="entry name" value="EXOI_SH3"/>
</dbReference>
<dbReference type="InterPro" id="IPR036397">
    <property type="entry name" value="RNaseH_sf"/>
</dbReference>
<dbReference type="PANTHER" id="PTHR30231">
    <property type="entry name" value="DNA POLYMERASE III SUBUNIT EPSILON"/>
    <property type="match status" value="1"/>
</dbReference>
<dbReference type="AlphaFoldDB" id="C0QKN8"/>
<dbReference type="CDD" id="cd06138">
    <property type="entry name" value="ExoI_N"/>
    <property type="match status" value="1"/>
</dbReference>
<keyword evidence="3" id="KW-0378">Hydrolase</keyword>
<dbReference type="PROSITE" id="PS51784">
    <property type="entry name" value="EXOI_SH3"/>
    <property type="match status" value="1"/>
</dbReference>
<dbReference type="SUPFAM" id="SSF53098">
    <property type="entry name" value="Ribonuclease H-like"/>
    <property type="match status" value="1"/>
</dbReference>
<dbReference type="GO" id="GO:0008310">
    <property type="term" value="F:single-stranded DNA 3'-5' DNA exonuclease activity"/>
    <property type="evidence" value="ECO:0007669"/>
    <property type="project" value="UniProtKB-EC"/>
</dbReference>
<dbReference type="SMART" id="SM00479">
    <property type="entry name" value="EXOIII"/>
    <property type="match status" value="1"/>
</dbReference>
<dbReference type="EMBL" id="CP001087">
    <property type="protein sequence ID" value="ACN16128.1"/>
    <property type="molecule type" value="Genomic_DNA"/>
</dbReference>